<sequence>MPVRSSRIRAIAVALAAAALLLSSLTLVDVAPAEAIGVGSITGTIELEGRNSERVDCSASAVDVRGGAMTTAVHAFSCTSFSIGELSPGEYRILIEARSSSRTWSFAWYGDVSSPYDAQHVTVRADGTSDPIEVHVPLGGSIAGTISTKKPTNGDLSAHAYFVDADDRISDRPIWSGTVGADGSYTIDSLAAGRYVVSASERGEAPANWGAFAGGGREASSARRFDVVAGQTTLGVDIELPGPGTPQVSRLAGPDRYSTAVQVTNQFAPGIPVLYLASGTAWADALSAGPAAALLHGALLLTDPAAIPAQVKAEIVRLKPARIVIVGSESAVSRKVFDEAVRLAPEVRRVGGRNRYATSQAIITDAFGTATTDRPMFVATGRNFPDALSGGAAAAQHGEPLLLIDGSSETIDDATRVFLHTASPTDIIAIGSPSVINPMLFNELRHFPSMGDSHLERWGGTNRYDTNQLVLRQGSRPVTPSNRVYVVNGEGFADAISAIPLAAASGSALLLSKPTCLAKGTSATATTLRITDWVLIGSKSVLSDGVAKRVSC</sequence>
<dbReference type="RefSeq" id="WP_157413236.1">
    <property type="nucleotide sequence ID" value="NZ_BAAAMK010000002.1"/>
</dbReference>
<evidence type="ECO:0008006" key="4">
    <source>
        <dbReference type="Google" id="ProtNLM"/>
    </source>
</evidence>
<comment type="caution">
    <text evidence="2">The sequence shown here is derived from an EMBL/GenBank/DDBJ whole genome shotgun (WGS) entry which is preliminary data.</text>
</comment>
<dbReference type="EMBL" id="BAAAMK010000002">
    <property type="protein sequence ID" value="GAA1949208.1"/>
    <property type="molecule type" value="Genomic_DNA"/>
</dbReference>
<reference evidence="2 3" key="1">
    <citation type="journal article" date="2019" name="Int. J. Syst. Evol. Microbiol.">
        <title>The Global Catalogue of Microorganisms (GCM) 10K type strain sequencing project: providing services to taxonomists for standard genome sequencing and annotation.</title>
        <authorList>
            <consortium name="The Broad Institute Genomics Platform"/>
            <consortium name="The Broad Institute Genome Sequencing Center for Infectious Disease"/>
            <person name="Wu L."/>
            <person name="Ma J."/>
        </authorList>
    </citation>
    <scope>NUCLEOTIDE SEQUENCE [LARGE SCALE GENOMIC DNA]</scope>
    <source>
        <strain evidence="2 3">JCM 13584</strain>
    </source>
</reference>
<dbReference type="InterPro" id="IPR007253">
    <property type="entry name" value="Cell_wall-bd_2"/>
</dbReference>
<name>A0ABN2QBU0_9MICO</name>
<feature type="chain" id="PRO_5045554609" description="Cell wall-binding repeat-containing protein" evidence="1">
    <location>
        <begin position="29"/>
        <end position="552"/>
    </location>
</feature>
<evidence type="ECO:0000313" key="2">
    <source>
        <dbReference type="EMBL" id="GAA1949208.1"/>
    </source>
</evidence>
<proteinExistence type="predicted"/>
<keyword evidence="1" id="KW-0732">Signal</keyword>
<protein>
    <recommendedName>
        <fullName evidence="4">Cell wall-binding repeat-containing protein</fullName>
    </recommendedName>
</protein>
<feature type="signal peptide" evidence="1">
    <location>
        <begin position="1"/>
        <end position="28"/>
    </location>
</feature>
<evidence type="ECO:0000256" key="1">
    <source>
        <dbReference type="SAM" id="SignalP"/>
    </source>
</evidence>
<gene>
    <name evidence="2" type="ORF">GCM10009717_14350</name>
</gene>
<organism evidence="2 3">
    <name type="scientific">Agromyces allii</name>
    <dbReference type="NCBI Taxonomy" id="393607"/>
    <lineage>
        <taxon>Bacteria</taxon>
        <taxon>Bacillati</taxon>
        <taxon>Actinomycetota</taxon>
        <taxon>Actinomycetes</taxon>
        <taxon>Micrococcales</taxon>
        <taxon>Microbacteriaceae</taxon>
        <taxon>Agromyces</taxon>
    </lineage>
</organism>
<dbReference type="Gene3D" id="2.60.40.1120">
    <property type="entry name" value="Carboxypeptidase-like, regulatory domain"/>
    <property type="match status" value="1"/>
</dbReference>
<dbReference type="PANTHER" id="PTHR30032">
    <property type="entry name" value="N-ACETYLMURAMOYL-L-ALANINE AMIDASE-RELATED"/>
    <property type="match status" value="1"/>
</dbReference>
<accession>A0ABN2QBU0</accession>
<dbReference type="Pfam" id="PF04122">
    <property type="entry name" value="CW_binding_2"/>
    <property type="match status" value="3"/>
</dbReference>
<dbReference type="PANTHER" id="PTHR30032:SF4">
    <property type="entry name" value="AMIDASE ENHANCER"/>
    <property type="match status" value="1"/>
</dbReference>
<dbReference type="InterPro" id="IPR051922">
    <property type="entry name" value="Bact_Sporulation_Assoc"/>
</dbReference>
<keyword evidence="3" id="KW-1185">Reference proteome</keyword>
<evidence type="ECO:0000313" key="3">
    <source>
        <dbReference type="Proteomes" id="UP001499954"/>
    </source>
</evidence>
<dbReference type="Proteomes" id="UP001499954">
    <property type="component" value="Unassembled WGS sequence"/>
</dbReference>